<dbReference type="GO" id="GO:0016779">
    <property type="term" value="F:nucleotidyltransferase activity"/>
    <property type="evidence" value="ECO:0007669"/>
    <property type="project" value="UniProtKB-ARBA"/>
</dbReference>
<dbReference type="InterPro" id="IPR025877">
    <property type="entry name" value="MobA-like_NTP_Trfase"/>
</dbReference>
<evidence type="ECO:0000313" key="3">
    <source>
        <dbReference type="EMBL" id="GGG76561.1"/>
    </source>
</evidence>
<dbReference type="Proteomes" id="UP000617145">
    <property type="component" value="Unassembled WGS sequence"/>
</dbReference>
<evidence type="ECO:0000259" key="2">
    <source>
        <dbReference type="Pfam" id="PF12804"/>
    </source>
</evidence>
<dbReference type="RefSeq" id="WP_188790716.1">
    <property type="nucleotide sequence ID" value="NZ_BMJV01000005.1"/>
</dbReference>
<reference evidence="3" key="1">
    <citation type="journal article" date="2014" name="Int. J. Syst. Evol. Microbiol.">
        <title>Complete genome sequence of Corynebacterium casei LMG S-19264T (=DSM 44701T), isolated from a smear-ripened cheese.</title>
        <authorList>
            <consortium name="US DOE Joint Genome Institute (JGI-PGF)"/>
            <person name="Walter F."/>
            <person name="Albersmeier A."/>
            <person name="Kalinowski J."/>
            <person name="Ruckert C."/>
        </authorList>
    </citation>
    <scope>NUCLEOTIDE SEQUENCE</scope>
    <source>
        <strain evidence="3">CGMCC 1.15762</strain>
    </source>
</reference>
<dbReference type="Gene3D" id="3.90.550.10">
    <property type="entry name" value="Spore Coat Polysaccharide Biosynthesis Protein SpsA, Chain A"/>
    <property type="match status" value="1"/>
</dbReference>
<dbReference type="Pfam" id="PF12804">
    <property type="entry name" value="NTP_transf_3"/>
    <property type="match status" value="1"/>
</dbReference>
<gene>
    <name evidence="3" type="ORF">GCM10011415_26640</name>
</gene>
<dbReference type="PANTHER" id="PTHR43777">
    <property type="entry name" value="MOLYBDENUM COFACTOR CYTIDYLYLTRANSFERASE"/>
    <property type="match status" value="1"/>
</dbReference>
<evidence type="ECO:0000256" key="1">
    <source>
        <dbReference type="ARBA" id="ARBA00022842"/>
    </source>
</evidence>
<feature type="domain" description="MobA-like NTP transferase" evidence="2">
    <location>
        <begin position="7"/>
        <end position="171"/>
    </location>
</feature>
<comment type="caution">
    <text evidence="3">The sequence shown here is derived from an EMBL/GenBank/DDBJ whole genome shotgun (WGS) entry which is preliminary data.</text>
</comment>
<protein>
    <submittedName>
        <fullName evidence="3">Molybdopterin-guanine dinucleotide biosynthesis protein A</fullName>
    </submittedName>
</protein>
<proteinExistence type="predicted"/>
<organism evidence="3 4">
    <name type="scientific">Salipiger pallidus</name>
    <dbReference type="NCBI Taxonomy" id="1775170"/>
    <lineage>
        <taxon>Bacteria</taxon>
        <taxon>Pseudomonadati</taxon>
        <taxon>Pseudomonadota</taxon>
        <taxon>Alphaproteobacteria</taxon>
        <taxon>Rhodobacterales</taxon>
        <taxon>Roseobacteraceae</taxon>
        <taxon>Salipiger</taxon>
    </lineage>
</organism>
<evidence type="ECO:0000313" key="4">
    <source>
        <dbReference type="Proteomes" id="UP000617145"/>
    </source>
</evidence>
<dbReference type="AlphaFoldDB" id="A0A8J2ZL14"/>
<accession>A0A8J2ZL14</accession>
<dbReference type="InterPro" id="IPR029044">
    <property type="entry name" value="Nucleotide-diphossugar_trans"/>
</dbReference>
<dbReference type="EMBL" id="BMJV01000005">
    <property type="protein sequence ID" value="GGG76561.1"/>
    <property type="molecule type" value="Genomic_DNA"/>
</dbReference>
<sequence length="206" mass="21495">MGGIAVLIPAAGASRRMRGTDKLLMDVAGEPLLRRQARLALAAAQHVCVALPGAASDHAAPRAEALRGLAVQIVEVADADLGMSSALRRGVAMLPPGHDGVMILPADMPDIEAEDLSCVIDAFFGMPCPTVQQATSEDGVPGHPVLFPADCIPSFLSLAGDRGARTVLAANRHRVRYVPLPGSRALVDLDTPEAWQAWSAARNAAE</sequence>
<dbReference type="CDD" id="cd04182">
    <property type="entry name" value="GT_2_like_f"/>
    <property type="match status" value="1"/>
</dbReference>
<reference evidence="3" key="2">
    <citation type="submission" date="2020-09" db="EMBL/GenBank/DDBJ databases">
        <authorList>
            <person name="Sun Q."/>
            <person name="Zhou Y."/>
        </authorList>
    </citation>
    <scope>NUCLEOTIDE SEQUENCE</scope>
    <source>
        <strain evidence="3">CGMCC 1.15762</strain>
    </source>
</reference>
<keyword evidence="4" id="KW-1185">Reference proteome</keyword>
<dbReference type="SUPFAM" id="SSF53448">
    <property type="entry name" value="Nucleotide-diphospho-sugar transferases"/>
    <property type="match status" value="1"/>
</dbReference>
<dbReference type="PANTHER" id="PTHR43777:SF1">
    <property type="entry name" value="MOLYBDENUM COFACTOR CYTIDYLYLTRANSFERASE"/>
    <property type="match status" value="1"/>
</dbReference>
<name>A0A8J2ZL14_9RHOB</name>
<keyword evidence="1" id="KW-0460">Magnesium</keyword>